<dbReference type="EMBL" id="JAOVQM010000013">
    <property type="protein sequence ID" value="MCV2232867.1"/>
    <property type="molecule type" value="Genomic_DNA"/>
</dbReference>
<feature type="domain" description="Formamidopyrimidine-DNA glycosylase H2TH DNA-binding" evidence="1">
    <location>
        <begin position="139"/>
        <end position="217"/>
    </location>
</feature>
<evidence type="ECO:0000313" key="3">
    <source>
        <dbReference type="Proteomes" id="UP001177160"/>
    </source>
</evidence>
<comment type="caution">
    <text evidence="2">The sequence shown here is derived from an EMBL/GenBank/DDBJ whole genome shotgun (WGS) entry which is preliminary data.</text>
</comment>
<dbReference type="PANTHER" id="PTHR22993:SF9">
    <property type="entry name" value="FORMAMIDOPYRIMIDINE-DNA GLYCOSYLASE"/>
    <property type="match status" value="1"/>
</dbReference>
<dbReference type="PANTHER" id="PTHR22993">
    <property type="entry name" value="FORMAMIDOPYRIMIDINE-DNA GLYCOSYLASE"/>
    <property type="match status" value="1"/>
</dbReference>
<name>A0ABT2Y7Y5_9MOLU</name>
<sequence>MIEIGEAKWIKDQMSELLKGLKIIRVSMLNRPHKFCFLNHPAHDFEMVLPNKTIQSVKQSGNMIRLLLDYGRELVFFEDLIFEYKVNERVTDKNQMVLYFDNEMALEIKVKLYGFIQVGKSDELMEKDIYYKRALSVIDPLDEAFTLDYFIQETHLNEPKHTVKMALATEQKIPGLGNGTLQDILFNAKVRPDRKVETLQDFEKNALYESTKQVISQIYQQKGRNNNHDLLGKMGQYDVIMSKDRGFCPICQCNLNEKNYLGGKVIFCPHCQK</sequence>
<dbReference type="Pfam" id="PF06831">
    <property type="entry name" value="H2TH"/>
    <property type="match status" value="1"/>
</dbReference>
<dbReference type="Proteomes" id="UP001177160">
    <property type="component" value="Unassembled WGS sequence"/>
</dbReference>
<accession>A0ABT2Y7Y5</accession>
<protein>
    <recommendedName>
        <fullName evidence="1">Formamidopyrimidine-DNA glycosylase H2TH DNA-binding domain-containing protein</fullName>
    </recommendedName>
</protein>
<dbReference type="InterPro" id="IPR015886">
    <property type="entry name" value="H2TH_FPG"/>
</dbReference>
<organism evidence="2 3">
    <name type="scientific">Paracholeplasma manati</name>
    <dbReference type="NCBI Taxonomy" id="591373"/>
    <lineage>
        <taxon>Bacteria</taxon>
        <taxon>Bacillati</taxon>
        <taxon>Mycoplasmatota</taxon>
        <taxon>Mollicutes</taxon>
        <taxon>Acholeplasmatales</taxon>
        <taxon>Acholeplasmataceae</taxon>
        <taxon>Paracholeplasma</taxon>
    </lineage>
</organism>
<dbReference type="RefSeq" id="WP_263609056.1">
    <property type="nucleotide sequence ID" value="NZ_JAOVQM010000013.1"/>
</dbReference>
<dbReference type="SUPFAM" id="SSF46946">
    <property type="entry name" value="S13-like H2TH domain"/>
    <property type="match status" value="1"/>
</dbReference>
<evidence type="ECO:0000259" key="1">
    <source>
        <dbReference type="Pfam" id="PF06831"/>
    </source>
</evidence>
<dbReference type="InterPro" id="IPR010979">
    <property type="entry name" value="Ribosomal_uS13-like_H2TH"/>
</dbReference>
<dbReference type="Gene3D" id="1.10.8.50">
    <property type="match status" value="1"/>
</dbReference>
<reference evidence="2" key="1">
    <citation type="submission" date="2022-09" db="EMBL/GenBank/DDBJ databases">
        <title>Novel Mycoplasma species identified in domestic and wild animals.</title>
        <authorList>
            <person name="Volokhov D.V."/>
            <person name="Furtak V.A."/>
            <person name="Zagorodnyaya T.A."/>
        </authorList>
    </citation>
    <scope>NUCLEOTIDE SEQUENCE</scope>
    <source>
        <strain evidence="2">Oakley</strain>
    </source>
</reference>
<evidence type="ECO:0000313" key="2">
    <source>
        <dbReference type="EMBL" id="MCV2232867.1"/>
    </source>
</evidence>
<proteinExistence type="predicted"/>
<gene>
    <name evidence="2" type="ORF">N7548_08545</name>
</gene>
<keyword evidence="3" id="KW-1185">Reference proteome</keyword>